<feature type="region of interest" description="Disordered" evidence="1">
    <location>
        <begin position="267"/>
        <end position="305"/>
    </location>
</feature>
<organism evidence="2 3">
    <name type="scientific">Friedmanniomyces simplex</name>
    <dbReference type="NCBI Taxonomy" id="329884"/>
    <lineage>
        <taxon>Eukaryota</taxon>
        <taxon>Fungi</taxon>
        <taxon>Dikarya</taxon>
        <taxon>Ascomycota</taxon>
        <taxon>Pezizomycotina</taxon>
        <taxon>Dothideomycetes</taxon>
        <taxon>Dothideomycetidae</taxon>
        <taxon>Mycosphaerellales</taxon>
        <taxon>Teratosphaeriaceae</taxon>
        <taxon>Friedmanniomyces</taxon>
    </lineage>
</organism>
<reference evidence="2 3" key="1">
    <citation type="submission" date="2017-03" db="EMBL/GenBank/DDBJ databases">
        <title>Genomes of endolithic fungi from Antarctica.</title>
        <authorList>
            <person name="Coleine C."/>
            <person name="Masonjones S."/>
            <person name="Stajich J.E."/>
        </authorList>
    </citation>
    <scope>NUCLEOTIDE SEQUENCE [LARGE SCALE GENOMIC DNA]</scope>
    <source>
        <strain evidence="2 3">CCFEE 5184</strain>
    </source>
</reference>
<feature type="compositionally biased region" description="Basic residues" evidence="1">
    <location>
        <begin position="1"/>
        <end position="13"/>
    </location>
</feature>
<proteinExistence type="predicted"/>
<evidence type="ECO:0000313" key="3">
    <source>
        <dbReference type="Proteomes" id="UP000309340"/>
    </source>
</evidence>
<gene>
    <name evidence="2" type="ORF">B0A55_09669</name>
</gene>
<protein>
    <submittedName>
        <fullName evidence="2">Uncharacterized protein</fullName>
    </submittedName>
</protein>
<accession>A0A4U0WRQ5</accession>
<evidence type="ECO:0000256" key="1">
    <source>
        <dbReference type="SAM" id="MobiDB-lite"/>
    </source>
</evidence>
<dbReference type="EMBL" id="NAJQ01000762">
    <property type="protein sequence ID" value="TKA65163.1"/>
    <property type="molecule type" value="Genomic_DNA"/>
</dbReference>
<dbReference type="AlphaFoldDB" id="A0A4U0WRQ5"/>
<evidence type="ECO:0000313" key="2">
    <source>
        <dbReference type="EMBL" id="TKA65163.1"/>
    </source>
</evidence>
<keyword evidence="3" id="KW-1185">Reference proteome</keyword>
<comment type="caution">
    <text evidence="2">The sequence shown here is derived from an EMBL/GenBank/DDBJ whole genome shotgun (WGS) entry which is preliminary data.</text>
</comment>
<feature type="region of interest" description="Disordered" evidence="1">
    <location>
        <begin position="1"/>
        <end position="22"/>
    </location>
</feature>
<sequence>DPTKPRHSSHHHAIPLEPPQSPPVMDFADMLGYEAYWANTPAQGMQEPNQPVDDGVDGLMGMLPELPDWFFSALNGDQDPFALTAAGDAGAQGPPMANLPAAPAWLPSSLNGLQEPFELAYGGDAGVQGPPMADFSAVPAAPFSALNGLPDLFAPPDSGDVGAQGQPMANFSAMLAAPFSSPYGLPDPPRLMYVGDAGVQGPPMASFPATQGPPLCSYNNFPSGLVPDLSLGMAPQYQFPPPPAFGDAPMQGVYAPPPAAISVAPNAVEPVQQTPSPRKKANKKASEKEEAPAVAGPSGVVKKKSNNPNGAVIGLSYAKYIHQHRCQGRGACLAECEYKTSHPKFWAKEKWKPIECRMREDAE</sequence>
<feature type="non-terminal residue" evidence="2">
    <location>
        <position position="1"/>
    </location>
</feature>
<name>A0A4U0WRQ5_9PEZI</name>
<dbReference type="Proteomes" id="UP000309340">
    <property type="component" value="Unassembled WGS sequence"/>
</dbReference>